<accession>A0A4Y9AD80</accession>
<dbReference type="FunFam" id="1.10.3810.10:FF:000001">
    <property type="entry name" value="Penicillin-binding protein 1A"/>
    <property type="match status" value="1"/>
</dbReference>
<keyword evidence="5" id="KW-0121">Carboxypeptidase</keyword>
<evidence type="ECO:0000259" key="18">
    <source>
        <dbReference type="Pfam" id="PF00905"/>
    </source>
</evidence>
<comment type="similarity">
    <text evidence="2">In the C-terminal section; belongs to the transpeptidase family.</text>
</comment>
<evidence type="ECO:0000256" key="2">
    <source>
        <dbReference type="ARBA" id="ARBA00007090"/>
    </source>
</evidence>
<evidence type="ECO:0000256" key="9">
    <source>
        <dbReference type="ARBA" id="ARBA00022801"/>
    </source>
</evidence>
<keyword evidence="8" id="KW-0808">Transferase</keyword>
<dbReference type="Gene3D" id="1.10.3810.10">
    <property type="entry name" value="Biosynthetic peptidoglycan transglycosylase-like"/>
    <property type="match status" value="1"/>
</dbReference>
<dbReference type="EMBL" id="SRHY01000006">
    <property type="protein sequence ID" value="TFJ93395.1"/>
    <property type="molecule type" value="Genomic_DNA"/>
</dbReference>
<keyword evidence="17" id="KW-0812">Transmembrane</keyword>
<evidence type="ECO:0000256" key="17">
    <source>
        <dbReference type="SAM" id="Phobius"/>
    </source>
</evidence>
<dbReference type="PANTHER" id="PTHR32282">
    <property type="entry name" value="BINDING PROTEIN TRANSPEPTIDASE, PUTATIVE-RELATED"/>
    <property type="match status" value="1"/>
</dbReference>
<dbReference type="SUPFAM" id="SSF56601">
    <property type="entry name" value="beta-lactamase/transpeptidase-like"/>
    <property type="match status" value="1"/>
</dbReference>
<keyword evidence="21" id="KW-1185">Reference proteome</keyword>
<reference evidence="20 21" key="1">
    <citation type="submission" date="2019-03" db="EMBL/GenBank/DDBJ databases">
        <title>Genome sequence of Lentibacillus salicampi ATCC BAA-719.</title>
        <authorList>
            <person name="Maclea K.S."/>
            <person name="Simoes Junior M."/>
        </authorList>
    </citation>
    <scope>NUCLEOTIDE SEQUENCE [LARGE SCALE GENOMIC DNA]</scope>
    <source>
        <strain evidence="20 21">ATCC BAA-719</strain>
    </source>
</reference>
<evidence type="ECO:0000256" key="12">
    <source>
        <dbReference type="ARBA" id="ARBA00023136"/>
    </source>
</evidence>
<dbReference type="SUPFAM" id="SSF53955">
    <property type="entry name" value="Lysozyme-like"/>
    <property type="match status" value="1"/>
</dbReference>
<feature type="domain" description="Glycosyl transferase family 51" evidence="19">
    <location>
        <begin position="58"/>
        <end position="233"/>
    </location>
</feature>
<dbReference type="Pfam" id="PF00905">
    <property type="entry name" value="Transpeptidase"/>
    <property type="match status" value="1"/>
</dbReference>
<evidence type="ECO:0000256" key="6">
    <source>
        <dbReference type="ARBA" id="ARBA00022670"/>
    </source>
</evidence>
<dbReference type="GO" id="GO:0071555">
    <property type="term" value="P:cell wall organization"/>
    <property type="evidence" value="ECO:0007669"/>
    <property type="project" value="UniProtKB-KW"/>
</dbReference>
<keyword evidence="4" id="KW-1003">Cell membrane</keyword>
<comment type="catalytic activity">
    <reaction evidence="16">
        <text>[GlcNAc-(1-&gt;4)-Mur2Ac(oyl-L-Ala-gamma-D-Glu-L-Lys-D-Ala-D-Ala)](n)-di-trans,octa-cis-undecaprenyl diphosphate + beta-D-GlcNAc-(1-&gt;4)-Mur2Ac(oyl-L-Ala-gamma-D-Glu-L-Lys-D-Ala-D-Ala)-di-trans,octa-cis-undecaprenyl diphosphate = [GlcNAc-(1-&gt;4)-Mur2Ac(oyl-L-Ala-gamma-D-Glu-L-Lys-D-Ala-D-Ala)](n+1)-di-trans,octa-cis-undecaprenyl diphosphate + di-trans,octa-cis-undecaprenyl diphosphate + H(+)</text>
        <dbReference type="Rhea" id="RHEA:23708"/>
        <dbReference type="Rhea" id="RHEA-COMP:9602"/>
        <dbReference type="Rhea" id="RHEA-COMP:9603"/>
        <dbReference type="ChEBI" id="CHEBI:15378"/>
        <dbReference type="ChEBI" id="CHEBI:58405"/>
        <dbReference type="ChEBI" id="CHEBI:60033"/>
        <dbReference type="ChEBI" id="CHEBI:78435"/>
        <dbReference type="EC" id="2.4.99.28"/>
    </reaction>
</comment>
<evidence type="ECO:0000256" key="8">
    <source>
        <dbReference type="ARBA" id="ARBA00022679"/>
    </source>
</evidence>
<sequence>MDTFLRLNGKKYRLFYLIPFGILAFGLFLLIGVYFVSFLLGPPQLTNDQNTIYYSSDGEKIGEESGAENRYWVDLEDMSPQLIAATLAIEDQYFYEHNGFDLQRIAGAVLSDIKSLSLQEGASTLTQQYARNLFLSHEKTWLRKLKEAFYTVRLEMYYSKDELLEGYLNTIYYGHGAYGVEAASRHFFDKSASDLSLAESAMLAAIPKGPSYYSPFNHRENAKNRQQQILGLMLDNDRITEQEHFLAIRENLAFTKPTEREKISVAPYFQDSALKEAADILELKAEKVRSGGYKIYTTLDTRLQKQLKENTGSEIRPGSDIELGAMAMNPDTGGIRALIGGKDYTKSPFNRAVDAERMPGSAFKPFLYYTALNNGYTPTTMLMSKPTAFKLEDGEVYQPSNYNGYYANEPITLAQALALSDNVYAVKTNLSVGPEQLVNTAEKFGIESDLPAVPSLALGTASVTLKNMVTGYGMLANGGYDIKGHTIAKIIDRHGNTVFERKQEEKEPVLDPQSAFVLTQLMTGMFDRSLDGYMSVTGSTIVDELSRTYAGKSGTTNTDSWMIGYSPQLVTGIWTGYDNNAPITKTAEETLAKNIWASFMEDAHEGARMQQFEAPPGVVGVAIDPESGKRATPYCDTSRIMYFKKGTEPEEHCTVHMPGDKPQIEDNEKQSDKEDNSLFEKLFDIIS</sequence>
<evidence type="ECO:0000256" key="15">
    <source>
        <dbReference type="ARBA" id="ARBA00034000"/>
    </source>
</evidence>
<dbReference type="Gene3D" id="3.40.710.10">
    <property type="entry name" value="DD-peptidase/beta-lactamase superfamily"/>
    <property type="match status" value="1"/>
</dbReference>
<keyword evidence="14" id="KW-0961">Cell wall biogenesis/degradation</keyword>
<protein>
    <submittedName>
        <fullName evidence="20">Penicillin-binding protein</fullName>
    </submittedName>
</protein>
<dbReference type="GO" id="GO:0005886">
    <property type="term" value="C:plasma membrane"/>
    <property type="evidence" value="ECO:0007669"/>
    <property type="project" value="UniProtKB-SubCell"/>
</dbReference>
<dbReference type="InterPro" id="IPR036950">
    <property type="entry name" value="PBP_transglycosylase"/>
</dbReference>
<comment type="catalytic activity">
    <reaction evidence="15">
        <text>Preferential cleavage: (Ac)2-L-Lys-D-Ala-|-D-Ala. Also transpeptidation of peptidyl-alanyl moieties that are N-acyl substituents of D-alanine.</text>
        <dbReference type="EC" id="3.4.16.4"/>
    </reaction>
</comment>
<keyword evidence="11" id="KW-0573">Peptidoglycan synthesis</keyword>
<dbReference type="GO" id="GO:0006508">
    <property type="term" value="P:proteolysis"/>
    <property type="evidence" value="ECO:0007669"/>
    <property type="project" value="UniProtKB-KW"/>
</dbReference>
<dbReference type="NCBIfam" id="TIGR02074">
    <property type="entry name" value="PBP_1a_fam"/>
    <property type="match status" value="1"/>
</dbReference>
<dbReference type="Pfam" id="PF00912">
    <property type="entry name" value="Transgly"/>
    <property type="match status" value="1"/>
</dbReference>
<dbReference type="GO" id="GO:0008360">
    <property type="term" value="P:regulation of cell shape"/>
    <property type="evidence" value="ECO:0007669"/>
    <property type="project" value="UniProtKB-KW"/>
</dbReference>
<evidence type="ECO:0000256" key="16">
    <source>
        <dbReference type="ARBA" id="ARBA00049902"/>
    </source>
</evidence>
<dbReference type="AlphaFoldDB" id="A0A4Y9AD80"/>
<evidence type="ECO:0000256" key="7">
    <source>
        <dbReference type="ARBA" id="ARBA00022676"/>
    </source>
</evidence>
<dbReference type="GO" id="GO:0009002">
    <property type="term" value="F:serine-type D-Ala-D-Ala carboxypeptidase activity"/>
    <property type="evidence" value="ECO:0007669"/>
    <property type="project" value="UniProtKB-EC"/>
</dbReference>
<dbReference type="InterPro" id="IPR012338">
    <property type="entry name" value="Beta-lactam/transpept-like"/>
</dbReference>
<evidence type="ECO:0000259" key="19">
    <source>
        <dbReference type="Pfam" id="PF00912"/>
    </source>
</evidence>
<evidence type="ECO:0000256" key="5">
    <source>
        <dbReference type="ARBA" id="ARBA00022645"/>
    </source>
</evidence>
<keyword evidence="10" id="KW-0133">Cell shape</keyword>
<evidence type="ECO:0000256" key="1">
    <source>
        <dbReference type="ARBA" id="ARBA00004236"/>
    </source>
</evidence>
<dbReference type="InterPro" id="IPR050396">
    <property type="entry name" value="Glycosyltr_51/Transpeptidase"/>
</dbReference>
<dbReference type="Proteomes" id="UP000298484">
    <property type="component" value="Unassembled WGS sequence"/>
</dbReference>
<proteinExistence type="inferred from homology"/>
<dbReference type="OrthoDB" id="9766909at2"/>
<dbReference type="RefSeq" id="WP_135109477.1">
    <property type="nucleotide sequence ID" value="NZ_SRHY01000006.1"/>
</dbReference>
<dbReference type="InterPro" id="IPR001264">
    <property type="entry name" value="Glyco_trans_51"/>
</dbReference>
<dbReference type="GO" id="GO:0008955">
    <property type="term" value="F:peptidoglycan glycosyltransferase activity"/>
    <property type="evidence" value="ECO:0007669"/>
    <property type="project" value="UniProtKB-EC"/>
</dbReference>
<feature type="transmembrane region" description="Helical" evidence="17">
    <location>
        <begin position="14"/>
        <end position="40"/>
    </location>
</feature>
<evidence type="ECO:0000256" key="4">
    <source>
        <dbReference type="ARBA" id="ARBA00022475"/>
    </source>
</evidence>
<evidence type="ECO:0000256" key="13">
    <source>
        <dbReference type="ARBA" id="ARBA00023268"/>
    </source>
</evidence>
<evidence type="ECO:0000256" key="10">
    <source>
        <dbReference type="ARBA" id="ARBA00022960"/>
    </source>
</evidence>
<dbReference type="GO" id="GO:0008658">
    <property type="term" value="F:penicillin binding"/>
    <property type="evidence" value="ECO:0007669"/>
    <property type="project" value="InterPro"/>
</dbReference>
<dbReference type="GO" id="GO:0009252">
    <property type="term" value="P:peptidoglycan biosynthetic process"/>
    <property type="evidence" value="ECO:0007669"/>
    <property type="project" value="UniProtKB-KW"/>
</dbReference>
<dbReference type="InterPro" id="IPR001460">
    <property type="entry name" value="PCN-bd_Tpept"/>
</dbReference>
<evidence type="ECO:0000256" key="14">
    <source>
        <dbReference type="ARBA" id="ARBA00023316"/>
    </source>
</evidence>
<keyword evidence="13" id="KW-0511">Multifunctional enzyme</keyword>
<comment type="subcellular location">
    <subcellularLocation>
        <location evidence="1">Cell membrane</location>
    </subcellularLocation>
</comment>
<evidence type="ECO:0000313" key="21">
    <source>
        <dbReference type="Proteomes" id="UP000298484"/>
    </source>
</evidence>
<keyword evidence="6" id="KW-0645">Protease</keyword>
<keyword evidence="9" id="KW-0378">Hydrolase</keyword>
<evidence type="ECO:0000256" key="11">
    <source>
        <dbReference type="ARBA" id="ARBA00022984"/>
    </source>
</evidence>
<dbReference type="InterPro" id="IPR023346">
    <property type="entry name" value="Lysozyme-like_dom_sf"/>
</dbReference>
<organism evidence="20 21">
    <name type="scientific">Lentibacillus salicampi</name>
    <dbReference type="NCBI Taxonomy" id="175306"/>
    <lineage>
        <taxon>Bacteria</taxon>
        <taxon>Bacillati</taxon>
        <taxon>Bacillota</taxon>
        <taxon>Bacilli</taxon>
        <taxon>Bacillales</taxon>
        <taxon>Bacillaceae</taxon>
        <taxon>Lentibacillus</taxon>
    </lineage>
</organism>
<keyword evidence="12 17" id="KW-0472">Membrane</keyword>
<comment type="caution">
    <text evidence="20">The sequence shown here is derived from an EMBL/GenBank/DDBJ whole genome shotgun (WGS) entry which is preliminary data.</text>
</comment>
<evidence type="ECO:0000313" key="20">
    <source>
        <dbReference type="EMBL" id="TFJ93395.1"/>
    </source>
</evidence>
<keyword evidence="17" id="KW-1133">Transmembrane helix</keyword>
<evidence type="ECO:0000256" key="3">
    <source>
        <dbReference type="ARBA" id="ARBA00007739"/>
    </source>
</evidence>
<keyword evidence="7" id="KW-0328">Glycosyltransferase</keyword>
<dbReference type="PANTHER" id="PTHR32282:SF11">
    <property type="entry name" value="PENICILLIN-BINDING PROTEIN 1B"/>
    <property type="match status" value="1"/>
</dbReference>
<name>A0A4Y9AD80_9BACI</name>
<gene>
    <name evidence="20" type="ORF">E4U82_06925</name>
</gene>
<comment type="similarity">
    <text evidence="3">In the N-terminal section; belongs to the glycosyltransferase 51 family.</text>
</comment>
<dbReference type="GO" id="GO:0030288">
    <property type="term" value="C:outer membrane-bounded periplasmic space"/>
    <property type="evidence" value="ECO:0007669"/>
    <property type="project" value="TreeGrafter"/>
</dbReference>
<feature type="domain" description="Penicillin-binding protein transpeptidase" evidence="18">
    <location>
        <begin position="324"/>
        <end position="568"/>
    </location>
</feature>